<dbReference type="PANTHER" id="PTHR11432">
    <property type="entry name" value="NADH DEHYDROGENASE SUBUNIT 1"/>
    <property type="match status" value="1"/>
</dbReference>
<evidence type="ECO:0000256" key="2">
    <source>
        <dbReference type="ARBA" id="ARBA00010535"/>
    </source>
</evidence>
<feature type="transmembrane region" description="Helical" evidence="14">
    <location>
        <begin position="300"/>
        <end position="321"/>
    </location>
</feature>
<gene>
    <name evidence="15" type="primary">ND1</name>
</gene>
<evidence type="ECO:0000256" key="10">
    <source>
        <dbReference type="ARBA" id="ARBA00023136"/>
    </source>
</evidence>
<comment type="catalytic activity">
    <reaction evidence="11 13">
        <text>a ubiquinone + NADH + 5 H(+)(in) = a ubiquinol + NAD(+) + 4 H(+)(out)</text>
        <dbReference type="Rhea" id="RHEA:29091"/>
        <dbReference type="Rhea" id="RHEA-COMP:9565"/>
        <dbReference type="Rhea" id="RHEA-COMP:9566"/>
        <dbReference type="ChEBI" id="CHEBI:15378"/>
        <dbReference type="ChEBI" id="CHEBI:16389"/>
        <dbReference type="ChEBI" id="CHEBI:17976"/>
        <dbReference type="ChEBI" id="CHEBI:57540"/>
        <dbReference type="ChEBI" id="CHEBI:57945"/>
        <dbReference type="EC" id="7.1.1.2"/>
    </reaction>
</comment>
<dbReference type="GO" id="GO:0008137">
    <property type="term" value="F:NADH dehydrogenase (ubiquinone) activity"/>
    <property type="evidence" value="ECO:0007669"/>
    <property type="project" value="UniProtKB-EC"/>
</dbReference>
<name>A0A6M3Q4U2_9PASS</name>
<keyword evidence="5" id="KW-0813">Transport</keyword>
<keyword evidence="10 14" id="KW-0472">Membrane</keyword>
<evidence type="ECO:0000256" key="14">
    <source>
        <dbReference type="SAM" id="Phobius"/>
    </source>
</evidence>
<dbReference type="GO" id="GO:0003954">
    <property type="term" value="F:NADH dehydrogenase activity"/>
    <property type="evidence" value="ECO:0007669"/>
    <property type="project" value="TreeGrafter"/>
</dbReference>
<keyword evidence="7" id="KW-0249">Electron transport</keyword>
<dbReference type="InterPro" id="IPR018086">
    <property type="entry name" value="NADH_UbQ_OxRdtase_su1_CS"/>
</dbReference>
<dbReference type="PROSITE" id="PS00667">
    <property type="entry name" value="COMPLEX1_ND1_1"/>
    <property type="match status" value="1"/>
</dbReference>
<evidence type="ECO:0000256" key="8">
    <source>
        <dbReference type="ARBA" id="ARBA00022989"/>
    </source>
</evidence>
<keyword evidence="5" id="KW-0679">Respiratory chain</keyword>
<evidence type="ECO:0000256" key="4">
    <source>
        <dbReference type="ARBA" id="ARBA00021009"/>
    </source>
</evidence>
<keyword evidence="9 12" id="KW-0520">NAD</keyword>
<reference evidence="15" key="1">
    <citation type="submission" date="2019-12" db="EMBL/GenBank/DDBJ databases">
        <authorList>
            <person name="Sarkar I."/>
            <person name="Dey P."/>
            <person name="Sharma S.K."/>
            <person name="Ray S.D."/>
            <person name="Sastry K."/>
            <person name="Singh R."/>
            <person name="Singh R.P."/>
        </authorList>
    </citation>
    <scope>NUCLEOTIDE SEQUENCE</scope>
</reference>
<proteinExistence type="inferred from homology"/>
<dbReference type="EMBL" id="MN848144">
    <property type="protein sequence ID" value="QJC14051.1"/>
    <property type="molecule type" value="Genomic_DNA"/>
</dbReference>
<dbReference type="InterPro" id="IPR001694">
    <property type="entry name" value="NADH_UbQ_OxRdtase_su1/FPO"/>
</dbReference>
<dbReference type="Pfam" id="PF00146">
    <property type="entry name" value="NADHdh"/>
    <property type="match status" value="1"/>
</dbReference>
<feature type="transmembrane region" description="Helical" evidence="14">
    <location>
        <begin position="179"/>
        <end position="198"/>
    </location>
</feature>
<feature type="transmembrane region" description="Helical" evidence="14">
    <location>
        <begin position="12"/>
        <end position="30"/>
    </location>
</feature>
<feature type="transmembrane region" description="Helical" evidence="14">
    <location>
        <begin position="147"/>
        <end position="167"/>
    </location>
</feature>
<feature type="transmembrane region" description="Helical" evidence="14">
    <location>
        <begin position="75"/>
        <end position="93"/>
    </location>
</feature>
<keyword evidence="13 15" id="KW-0496">Mitochondrion</keyword>
<evidence type="ECO:0000256" key="5">
    <source>
        <dbReference type="ARBA" id="ARBA00022660"/>
    </source>
</evidence>
<dbReference type="HAMAP" id="MF_01350">
    <property type="entry name" value="NDH1_NuoH"/>
    <property type="match status" value="1"/>
</dbReference>
<evidence type="ECO:0000256" key="3">
    <source>
        <dbReference type="ARBA" id="ARBA00012944"/>
    </source>
</evidence>
<feature type="transmembrane region" description="Helical" evidence="14">
    <location>
        <begin position="105"/>
        <end position="126"/>
    </location>
</feature>
<dbReference type="PANTHER" id="PTHR11432:SF3">
    <property type="entry name" value="NADH-UBIQUINONE OXIDOREDUCTASE CHAIN 1"/>
    <property type="match status" value="1"/>
</dbReference>
<feature type="transmembrane region" description="Helical" evidence="14">
    <location>
        <begin position="261"/>
        <end position="280"/>
    </location>
</feature>
<dbReference type="GO" id="GO:0009060">
    <property type="term" value="P:aerobic respiration"/>
    <property type="evidence" value="ECO:0007669"/>
    <property type="project" value="TreeGrafter"/>
</dbReference>
<evidence type="ECO:0000256" key="9">
    <source>
        <dbReference type="ARBA" id="ARBA00023027"/>
    </source>
</evidence>
<protein>
    <recommendedName>
        <fullName evidence="4 13">NADH-ubiquinone oxidoreductase chain 1</fullName>
        <ecNumber evidence="3 13">7.1.1.2</ecNumber>
    </recommendedName>
</protein>
<keyword evidence="13" id="KW-0830">Ubiquinone</keyword>
<evidence type="ECO:0000256" key="13">
    <source>
        <dbReference type="RuleBase" id="RU000473"/>
    </source>
</evidence>
<evidence type="ECO:0000256" key="6">
    <source>
        <dbReference type="ARBA" id="ARBA00022692"/>
    </source>
</evidence>
<dbReference type="AlphaFoldDB" id="A0A6M3Q4U2"/>
<evidence type="ECO:0000256" key="7">
    <source>
        <dbReference type="ARBA" id="ARBA00022982"/>
    </source>
</evidence>
<evidence type="ECO:0000313" key="15">
    <source>
        <dbReference type="EMBL" id="QJC14051.1"/>
    </source>
</evidence>
<evidence type="ECO:0000256" key="11">
    <source>
        <dbReference type="ARBA" id="ARBA00049551"/>
    </source>
</evidence>
<sequence length="325" mass="35989">MTPYPPLMNPIMALSYALPILIAVAFLTLVERKILSYMQGRKGPNIVGPFGLLQPLADGVKLFIKEPIRPSTSSPILFIITPILALLFAISIWTPLPLPFPLADLNLGLLFLLAMSSLAVYSILWSGWASNSKYALIGALRAVAQTISYEVTLAIILLSIVLLTGNYTLGTLATAQEPLYLIFSCWPLAMMSYVSTLAETNRAPFDLTEGESELVSGFNVQYAAGPFALFFLAEYDNIMLMNTLTAILFFNPSLLDLPPELFPLVLATKALLLSAAFLWVRASYPRFRYDQLMHLLWKNFLPLTLALCLWHTSMPICYAGLPPYL</sequence>
<comment type="subcellular location">
    <subcellularLocation>
        <location evidence="1">Membrane</location>
        <topology evidence="1">Multi-pass membrane protein</topology>
    </subcellularLocation>
    <subcellularLocation>
        <location evidence="12">Mitochondrion inner membrane</location>
        <topology evidence="12">Multi-pass membrane protein</topology>
    </subcellularLocation>
</comment>
<organism evidence="15">
    <name type="scientific">Argya affinis</name>
    <name type="common">Yellow-billed babbler</name>
    <dbReference type="NCBI Taxonomy" id="2183816"/>
    <lineage>
        <taxon>Eukaryota</taxon>
        <taxon>Metazoa</taxon>
        <taxon>Chordata</taxon>
        <taxon>Craniata</taxon>
        <taxon>Vertebrata</taxon>
        <taxon>Euteleostomi</taxon>
        <taxon>Archelosauria</taxon>
        <taxon>Archosauria</taxon>
        <taxon>Dinosauria</taxon>
        <taxon>Saurischia</taxon>
        <taxon>Theropoda</taxon>
        <taxon>Coelurosauria</taxon>
        <taxon>Aves</taxon>
        <taxon>Neognathae</taxon>
        <taxon>Neoaves</taxon>
        <taxon>Telluraves</taxon>
        <taxon>Australaves</taxon>
        <taxon>Passeriformes</taxon>
        <taxon>Sylvioidea</taxon>
        <taxon>Leiothrichidae</taxon>
        <taxon>Argya</taxon>
    </lineage>
</organism>
<keyword evidence="6 12" id="KW-0812">Transmembrane</keyword>
<dbReference type="EC" id="7.1.1.2" evidence="3 13"/>
<dbReference type="PROSITE" id="PS00668">
    <property type="entry name" value="COMPLEX1_ND1_2"/>
    <property type="match status" value="1"/>
</dbReference>
<dbReference type="GO" id="GO:0005743">
    <property type="term" value="C:mitochondrial inner membrane"/>
    <property type="evidence" value="ECO:0007669"/>
    <property type="project" value="UniProtKB-SubCell"/>
</dbReference>
<evidence type="ECO:0000256" key="1">
    <source>
        <dbReference type="ARBA" id="ARBA00004141"/>
    </source>
</evidence>
<accession>A0A6M3Q4U2</accession>
<evidence type="ECO:0000256" key="12">
    <source>
        <dbReference type="RuleBase" id="RU000471"/>
    </source>
</evidence>
<comment type="similarity">
    <text evidence="2 12">Belongs to the complex I subunit 1 family.</text>
</comment>
<keyword evidence="8 14" id="KW-1133">Transmembrane helix</keyword>
<feature type="transmembrane region" description="Helical" evidence="14">
    <location>
        <begin position="238"/>
        <end position="255"/>
    </location>
</feature>
<geneLocation type="mitochondrion" evidence="15"/>